<proteinExistence type="predicted"/>
<dbReference type="EMBL" id="JBBPEH010000010">
    <property type="protein sequence ID" value="KAK7532817.1"/>
    <property type="molecule type" value="Genomic_DNA"/>
</dbReference>
<protein>
    <submittedName>
        <fullName evidence="2">Uncharacterized protein</fullName>
    </submittedName>
</protein>
<gene>
    <name evidence="2" type="ORF">J3D65DRAFT_605403</name>
</gene>
<keyword evidence="3" id="KW-1185">Reference proteome</keyword>
<sequence>MDPPAPFDSLRGGDVGSPLSRTAQDRSSFTNALNMASQTVADEERRLVAQVVSSAQKLPALRAERFSTERAVAQFLLEALFNSSGQYGAVCQDAAKELVSQGHIRFEASFQEQTPAQAPQTSTIECSNAVAQVQAQPPPPNAPGSRPVIKVEDPEDGPLDLDNGNPPHQHQCASLTFVDAVKKLWVQKVVSKYEELGFSAPARHFPDRSEAHIHVRNAMIGKLHLPVFKYHDGWTAFSILCRGAFEELVLNRHITFPIVPVEQTRQPAKPVSKPSQKKKAFTAKDKPSKEADKLADEWMERLLNSVTSQPPLPSPRTFFDRDAALNFLVQSVRARFQLPSLDKKTEQRWATLCQAALDTLKAQGHIDFPTRREERASRRVKKAAIGHECSPDDTKWVEAYKSGWNEGHQRGRSEGYQAGRADAYAEAMQQLLQKRPVHGQYEQGTGHARIAAAPVPSQQIGNGTLGAQHQSEAIKLASGPFIAGVGSRQSTGAKIFNDLANTNRYRSPALESLSTHRESLSPSRPQRRLEPPYPNHAVRNAIGFTPINSGQAPFGHPSPSRFVQTPRGLSVLASGAEQGAFERPDSTSRKRAWTEIDGGTQASQEMQRKFLR</sequence>
<feature type="region of interest" description="Disordered" evidence="1">
    <location>
        <begin position="132"/>
        <end position="159"/>
    </location>
</feature>
<name>A0ABR1LGG7_9PEZI</name>
<dbReference type="Proteomes" id="UP001360953">
    <property type="component" value="Unassembled WGS sequence"/>
</dbReference>
<accession>A0ABR1LGG7</accession>
<feature type="region of interest" description="Disordered" evidence="1">
    <location>
        <begin position="265"/>
        <end position="289"/>
    </location>
</feature>
<comment type="caution">
    <text evidence="2">The sequence shown here is derived from an EMBL/GenBank/DDBJ whole genome shotgun (WGS) entry which is preliminary data.</text>
</comment>
<feature type="region of interest" description="Disordered" evidence="1">
    <location>
        <begin position="1"/>
        <end position="26"/>
    </location>
</feature>
<evidence type="ECO:0000256" key="1">
    <source>
        <dbReference type="SAM" id="MobiDB-lite"/>
    </source>
</evidence>
<organism evidence="2 3">
    <name type="scientific">Phyllosticta citribraziliensis</name>
    <dbReference type="NCBI Taxonomy" id="989973"/>
    <lineage>
        <taxon>Eukaryota</taxon>
        <taxon>Fungi</taxon>
        <taxon>Dikarya</taxon>
        <taxon>Ascomycota</taxon>
        <taxon>Pezizomycotina</taxon>
        <taxon>Dothideomycetes</taxon>
        <taxon>Dothideomycetes incertae sedis</taxon>
        <taxon>Botryosphaeriales</taxon>
        <taxon>Phyllostictaceae</taxon>
        <taxon>Phyllosticta</taxon>
    </lineage>
</organism>
<feature type="region of interest" description="Disordered" evidence="1">
    <location>
        <begin position="573"/>
        <end position="612"/>
    </location>
</feature>
<evidence type="ECO:0000313" key="2">
    <source>
        <dbReference type="EMBL" id="KAK7532817.1"/>
    </source>
</evidence>
<feature type="compositionally biased region" description="Basic and acidic residues" evidence="1">
    <location>
        <begin position="580"/>
        <end position="594"/>
    </location>
</feature>
<feature type="region of interest" description="Disordered" evidence="1">
    <location>
        <begin position="545"/>
        <end position="564"/>
    </location>
</feature>
<reference evidence="2 3" key="1">
    <citation type="submission" date="2024-04" db="EMBL/GenBank/DDBJ databases">
        <title>Phyllosticta paracitricarpa is synonymous to the EU quarantine fungus P. citricarpa based on phylogenomic analyses.</title>
        <authorList>
            <consortium name="Lawrence Berkeley National Laboratory"/>
            <person name="Van ingen-buijs V.A."/>
            <person name="Van westerhoven A.C."/>
            <person name="Haridas S."/>
            <person name="Skiadas P."/>
            <person name="Martin F."/>
            <person name="Groenewald J.Z."/>
            <person name="Crous P.W."/>
            <person name="Seidl M.F."/>
        </authorList>
    </citation>
    <scope>NUCLEOTIDE SEQUENCE [LARGE SCALE GENOMIC DNA]</scope>
    <source>
        <strain evidence="2 3">CPC 17464</strain>
    </source>
</reference>
<dbReference type="RefSeq" id="XP_066652210.1">
    <property type="nucleotide sequence ID" value="XM_066798353.1"/>
</dbReference>
<dbReference type="GeneID" id="92031259"/>
<feature type="region of interest" description="Disordered" evidence="1">
    <location>
        <begin position="507"/>
        <end position="533"/>
    </location>
</feature>
<evidence type="ECO:0000313" key="3">
    <source>
        <dbReference type="Proteomes" id="UP001360953"/>
    </source>
</evidence>